<comment type="caution">
    <text evidence="1">The sequence shown here is derived from an EMBL/GenBank/DDBJ whole genome shotgun (WGS) entry which is preliminary data.</text>
</comment>
<proteinExistence type="predicted"/>
<dbReference type="RefSeq" id="WP_230551092.1">
    <property type="nucleotide sequence ID" value="NZ_JAJISD010000005.1"/>
</dbReference>
<protein>
    <submittedName>
        <fullName evidence="1">Uncharacterized protein</fullName>
    </submittedName>
</protein>
<accession>A0ABS8KUY1</accession>
<keyword evidence="2" id="KW-1185">Reference proteome</keyword>
<gene>
    <name evidence="1" type="ORF">LJ725_13010</name>
</gene>
<dbReference type="Proteomes" id="UP001198862">
    <property type="component" value="Unassembled WGS sequence"/>
</dbReference>
<reference evidence="1 2" key="1">
    <citation type="submission" date="2021-11" db="EMBL/GenBank/DDBJ databases">
        <authorList>
            <person name="Lee D.-H."/>
            <person name="Kim S.-B."/>
        </authorList>
    </citation>
    <scope>NUCLEOTIDE SEQUENCE [LARGE SCALE GENOMIC DNA]</scope>
    <source>
        <strain evidence="1 2">KCTC 52223</strain>
    </source>
</reference>
<organism evidence="1 2">
    <name type="scientific">Reyranella aquatilis</name>
    <dbReference type="NCBI Taxonomy" id="2035356"/>
    <lineage>
        <taxon>Bacteria</taxon>
        <taxon>Pseudomonadati</taxon>
        <taxon>Pseudomonadota</taxon>
        <taxon>Alphaproteobacteria</taxon>
        <taxon>Hyphomicrobiales</taxon>
        <taxon>Reyranellaceae</taxon>
        <taxon>Reyranella</taxon>
    </lineage>
</organism>
<evidence type="ECO:0000313" key="2">
    <source>
        <dbReference type="Proteomes" id="UP001198862"/>
    </source>
</evidence>
<sequence>MTKNNDSKRPTHAIWQVIGEGDKARWIRVGAAWPNRDGKGLTLKFDAYPVAGRTVVREFSEQQPEGRGSR</sequence>
<name>A0ABS8KUY1_9HYPH</name>
<evidence type="ECO:0000313" key="1">
    <source>
        <dbReference type="EMBL" id="MCC8429893.1"/>
    </source>
</evidence>
<dbReference type="EMBL" id="JAJISD010000005">
    <property type="protein sequence ID" value="MCC8429893.1"/>
    <property type="molecule type" value="Genomic_DNA"/>
</dbReference>